<dbReference type="Gene3D" id="1.10.443.10">
    <property type="entry name" value="Intergrase catalytic core"/>
    <property type="match status" value="1"/>
</dbReference>
<dbReference type="InterPro" id="IPR011010">
    <property type="entry name" value="DNA_brk_join_enz"/>
</dbReference>
<evidence type="ECO:0000256" key="3">
    <source>
        <dbReference type="ARBA" id="ARBA00023172"/>
    </source>
</evidence>
<comment type="similarity">
    <text evidence="1">Belongs to the 'phage' integrase family.</text>
</comment>
<dbReference type="InterPro" id="IPR044068">
    <property type="entry name" value="CB"/>
</dbReference>
<dbReference type="AlphaFoldDB" id="A0A840WHE3"/>
<feature type="domain" description="Tyr recombinase" evidence="5">
    <location>
        <begin position="182"/>
        <end position="386"/>
    </location>
</feature>
<evidence type="ECO:0000256" key="1">
    <source>
        <dbReference type="ARBA" id="ARBA00008857"/>
    </source>
</evidence>
<evidence type="ECO:0000259" key="6">
    <source>
        <dbReference type="PROSITE" id="PS51900"/>
    </source>
</evidence>
<keyword evidence="2 4" id="KW-0238">DNA-binding</keyword>
<sequence>MPQKPISLGHGKGSIFKRCECADQTRCKHEWHIRYRIDSRPREEGSDKGWTRRQAESRLKEINKAKFAEAPVERTSSRSAPSFERFTSDYLQGRIDLGKNTQRNYRSILENHVYPELGRLPINRIARKPHVLGQFKHLIDKGFTYGRLKVTRDLLHMIFEEALLEKIIKENPVTRIPLPPEPFSEFYLPTAKEIHALAEAMPPHLRLGIYLGAGCGLRLGEILATNTSCLRAGNTYRINHQWTKHGEFGPLKHRLQGEYRDTPISDELVSRMKEHEEQYGLTPDGYYIRGMRREYLKLRVPQDSGHLRDVPISHAAWATTFSMARRIAQVPDEVNTKSLRHFFASTAVRNGIPLSDVADYMGHTDMQVTHKTYKHLLPESLTSMSRVVSKALFQ</sequence>
<dbReference type="PROSITE" id="PS51900">
    <property type="entry name" value="CB"/>
    <property type="match status" value="1"/>
</dbReference>
<dbReference type="Proteomes" id="UP000579647">
    <property type="component" value="Unassembled WGS sequence"/>
</dbReference>
<dbReference type="GO" id="GO:0003677">
    <property type="term" value="F:DNA binding"/>
    <property type="evidence" value="ECO:0007669"/>
    <property type="project" value="UniProtKB-UniRule"/>
</dbReference>
<reference evidence="7 8" key="1">
    <citation type="submission" date="2020-08" db="EMBL/GenBank/DDBJ databases">
        <title>Sequencing the genomes of 1000 actinobacteria strains.</title>
        <authorList>
            <person name="Klenk H.-P."/>
        </authorList>
    </citation>
    <scope>NUCLEOTIDE SEQUENCE [LARGE SCALE GENOMIC DNA]</scope>
    <source>
        <strain evidence="7 8">DSM 44598</strain>
    </source>
</reference>
<dbReference type="GO" id="GO:0006310">
    <property type="term" value="P:DNA recombination"/>
    <property type="evidence" value="ECO:0007669"/>
    <property type="project" value="UniProtKB-KW"/>
</dbReference>
<feature type="domain" description="Core-binding (CB)" evidence="6">
    <location>
        <begin position="81"/>
        <end position="163"/>
    </location>
</feature>
<evidence type="ECO:0000256" key="2">
    <source>
        <dbReference type="ARBA" id="ARBA00023125"/>
    </source>
</evidence>
<dbReference type="InterPro" id="IPR013762">
    <property type="entry name" value="Integrase-like_cat_sf"/>
</dbReference>
<keyword evidence="3" id="KW-0233">DNA recombination</keyword>
<dbReference type="Pfam" id="PF00589">
    <property type="entry name" value="Phage_integrase"/>
    <property type="match status" value="1"/>
</dbReference>
<accession>A0A840WHE3</accession>
<protein>
    <submittedName>
        <fullName evidence="7">Integrase</fullName>
    </submittedName>
</protein>
<dbReference type="RefSeq" id="WP_184369010.1">
    <property type="nucleotide sequence ID" value="NZ_BAAAKM010000052.1"/>
</dbReference>
<dbReference type="PANTHER" id="PTHR30349">
    <property type="entry name" value="PHAGE INTEGRASE-RELATED"/>
    <property type="match status" value="1"/>
</dbReference>
<organism evidence="7 8">
    <name type="scientific">Nocardiopsis metallicus</name>
    <dbReference type="NCBI Taxonomy" id="179819"/>
    <lineage>
        <taxon>Bacteria</taxon>
        <taxon>Bacillati</taxon>
        <taxon>Actinomycetota</taxon>
        <taxon>Actinomycetes</taxon>
        <taxon>Streptosporangiales</taxon>
        <taxon>Nocardiopsidaceae</taxon>
        <taxon>Nocardiopsis</taxon>
    </lineage>
</organism>
<dbReference type="InterPro" id="IPR002104">
    <property type="entry name" value="Integrase_catalytic"/>
</dbReference>
<evidence type="ECO:0000313" key="7">
    <source>
        <dbReference type="EMBL" id="MBB5494883.1"/>
    </source>
</evidence>
<dbReference type="EMBL" id="JACHDO010000001">
    <property type="protein sequence ID" value="MBB5494883.1"/>
    <property type="molecule type" value="Genomic_DNA"/>
</dbReference>
<dbReference type="GO" id="GO:0015074">
    <property type="term" value="P:DNA integration"/>
    <property type="evidence" value="ECO:0007669"/>
    <property type="project" value="InterPro"/>
</dbReference>
<dbReference type="InterPro" id="IPR010998">
    <property type="entry name" value="Integrase_recombinase_N"/>
</dbReference>
<keyword evidence="8" id="KW-1185">Reference proteome</keyword>
<gene>
    <name evidence="7" type="ORF">HNR07_006020</name>
</gene>
<dbReference type="PROSITE" id="PS51898">
    <property type="entry name" value="TYR_RECOMBINASE"/>
    <property type="match status" value="1"/>
</dbReference>
<dbReference type="Gene3D" id="1.10.150.130">
    <property type="match status" value="1"/>
</dbReference>
<evidence type="ECO:0000313" key="8">
    <source>
        <dbReference type="Proteomes" id="UP000579647"/>
    </source>
</evidence>
<evidence type="ECO:0000256" key="4">
    <source>
        <dbReference type="PROSITE-ProRule" id="PRU01248"/>
    </source>
</evidence>
<comment type="caution">
    <text evidence="7">The sequence shown here is derived from an EMBL/GenBank/DDBJ whole genome shotgun (WGS) entry which is preliminary data.</text>
</comment>
<dbReference type="SUPFAM" id="SSF56349">
    <property type="entry name" value="DNA breaking-rejoining enzymes"/>
    <property type="match status" value="1"/>
</dbReference>
<dbReference type="InterPro" id="IPR050090">
    <property type="entry name" value="Tyrosine_recombinase_XerCD"/>
</dbReference>
<evidence type="ECO:0000259" key="5">
    <source>
        <dbReference type="PROSITE" id="PS51898"/>
    </source>
</evidence>
<name>A0A840WHE3_9ACTN</name>
<dbReference type="PANTHER" id="PTHR30349:SF64">
    <property type="entry name" value="PROPHAGE INTEGRASE INTD-RELATED"/>
    <property type="match status" value="1"/>
</dbReference>
<proteinExistence type="inferred from homology"/>